<evidence type="ECO:0000256" key="4">
    <source>
        <dbReference type="ARBA" id="ARBA00022741"/>
    </source>
</evidence>
<dbReference type="Pfam" id="PF00270">
    <property type="entry name" value="DEAD"/>
    <property type="match status" value="1"/>
</dbReference>
<dbReference type="PANTHER" id="PTHR12131">
    <property type="entry name" value="ATP-DEPENDENT RNA AND DNA HELICASE"/>
    <property type="match status" value="1"/>
</dbReference>
<comment type="subcellular location">
    <subcellularLocation>
        <location evidence="1">Cytoplasm</location>
    </subcellularLocation>
</comment>
<dbReference type="Gene3D" id="1.10.3380.30">
    <property type="match status" value="1"/>
</dbReference>
<gene>
    <name evidence="12" type="ORF">N7493_002048</name>
</gene>
<comment type="caution">
    <text evidence="12">The sequence shown here is derived from an EMBL/GenBank/DDBJ whole genome shotgun (WGS) entry which is preliminary data.</text>
</comment>
<feature type="region of interest" description="Disordered" evidence="9">
    <location>
        <begin position="200"/>
        <end position="263"/>
    </location>
</feature>
<organism evidence="12 13">
    <name type="scientific">Penicillium malachiteum</name>
    <dbReference type="NCBI Taxonomy" id="1324776"/>
    <lineage>
        <taxon>Eukaryota</taxon>
        <taxon>Fungi</taxon>
        <taxon>Dikarya</taxon>
        <taxon>Ascomycota</taxon>
        <taxon>Pezizomycotina</taxon>
        <taxon>Eurotiomycetes</taxon>
        <taxon>Eurotiomycetidae</taxon>
        <taxon>Eurotiales</taxon>
        <taxon>Aspergillaceae</taxon>
        <taxon>Penicillium</taxon>
    </lineage>
</organism>
<proteinExistence type="inferred from homology"/>
<evidence type="ECO:0000256" key="6">
    <source>
        <dbReference type="ARBA" id="ARBA00022806"/>
    </source>
</evidence>
<dbReference type="FunFam" id="3.40.50.300:FF:000354">
    <property type="entry name" value="ATP-dependent RNA helicase SKI2"/>
    <property type="match status" value="1"/>
</dbReference>
<dbReference type="SMART" id="SM01142">
    <property type="entry name" value="DSHCT"/>
    <property type="match status" value="1"/>
</dbReference>
<dbReference type="InterPro" id="IPR048392">
    <property type="entry name" value="MTR4-like_stalk"/>
</dbReference>
<feature type="domain" description="Helicase C-terminal" evidence="11">
    <location>
        <begin position="657"/>
        <end position="829"/>
    </location>
</feature>
<dbReference type="InterPro" id="IPR012961">
    <property type="entry name" value="Ski2/MTR4_C"/>
</dbReference>
<comment type="similarity">
    <text evidence="2">Belongs to the helicase family. SKI2 subfamily.</text>
</comment>
<evidence type="ECO:0000256" key="3">
    <source>
        <dbReference type="ARBA" id="ARBA00022490"/>
    </source>
</evidence>
<feature type="compositionally biased region" description="Gly residues" evidence="9">
    <location>
        <begin position="547"/>
        <end position="559"/>
    </location>
</feature>
<evidence type="ECO:0000313" key="12">
    <source>
        <dbReference type="EMBL" id="KAJ5738893.1"/>
    </source>
</evidence>
<keyword evidence="8" id="KW-0694">RNA-binding</keyword>
<feature type="compositionally biased region" description="Basic and acidic residues" evidence="9">
    <location>
        <begin position="223"/>
        <end position="233"/>
    </location>
</feature>
<dbReference type="GO" id="GO:0016787">
    <property type="term" value="F:hydrolase activity"/>
    <property type="evidence" value="ECO:0007669"/>
    <property type="project" value="UniProtKB-KW"/>
</dbReference>
<dbReference type="GO" id="GO:0003723">
    <property type="term" value="F:RNA binding"/>
    <property type="evidence" value="ECO:0007669"/>
    <property type="project" value="UniProtKB-KW"/>
</dbReference>
<keyword evidence="4" id="KW-0547">Nucleotide-binding</keyword>
<dbReference type="InterPro" id="IPR027417">
    <property type="entry name" value="P-loop_NTPase"/>
</dbReference>
<evidence type="ECO:0000313" key="13">
    <source>
        <dbReference type="Proteomes" id="UP001215712"/>
    </source>
</evidence>
<dbReference type="PANTHER" id="PTHR12131:SF1">
    <property type="entry name" value="ATP-DEPENDENT RNA HELICASE SUPV3L1, MITOCHONDRIAL-RELATED"/>
    <property type="match status" value="1"/>
</dbReference>
<feature type="compositionally biased region" description="Gly residues" evidence="9">
    <location>
        <begin position="574"/>
        <end position="591"/>
    </location>
</feature>
<dbReference type="FunFam" id="1.10.3380.30:FF:000001">
    <property type="entry name" value="Ski2 ATP-dependent RNA helicase"/>
    <property type="match status" value="1"/>
</dbReference>
<dbReference type="GO" id="GO:0005524">
    <property type="term" value="F:ATP binding"/>
    <property type="evidence" value="ECO:0007669"/>
    <property type="project" value="UniProtKB-KW"/>
</dbReference>
<dbReference type="PROSITE" id="PS51194">
    <property type="entry name" value="HELICASE_CTER"/>
    <property type="match status" value="1"/>
</dbReference>
<dbReference type="Gene3D" id="3.40.50.300">
    <property type="entry name" value="P-loop containing nucleotide triphosphate hydrolases"/>
    <property type="match status" value="2"/>
</dbReference>
<protein>
    <submittedName>
        <fullName evidence="12">Uncharacterized protein</fullName>
    </submittedName>
</protein>
<keyword evidence="13" id="KW-1185">Reference proteome</keyword>
<dbReference type="Proteomes" id="UP001215712">
    <property type="component" value="Unassembled WGS sequence"/>
</dbReference>
<dbReference type="GO" id="GO:0003724">
    <property type="term" value="F:RNA helicase activity"/>
    <property type="evidence" value="ECO:0007669"/>
    <property type="project" value="InterPro"/>
</dbReference>
<feature type="compositionally biased region" description="Gly residues" evidence="9">
    <location>
        <begin position="603"/>
        <end position="614"/>
    </location>
</feature>
<keyword evidence="6" id="KW-0347">Helicase</keyword>
<accession>A0AAD6HW37</accession>
<dbReference type="InterPro" id="IPR050699">
    <property type="entry name" value="RNA-DNA_Helicase"/>
</dbReference>
<dbReference type="InterPro" id="IPR011545">
    <property type="entry name" value="DEAD/DEAH_box_helicase_dom"/>
</dbReference>
<dbReference type="InterPro" id="IPR016438">
    <property type="entry name" value="SKI2-like"/>
</dbReference>
<dbReference type="Gene3D" id="1.20.1500.20">
    <property type="match status" value="1"/>
</dbReference>
<feature type="region of interest" description="Disordered" evidence="9">
    <location>
        <begin position="533"/>
        <end position="618"/>
    </location>
</feature>
<feature type="compositionally biased region" description="Basic and acidic residues" evidence="9">
    <location>
        <begin position="27"/>
        <end position="37"/>
    </location>
</feature>
<dbReference type="InterPro" id="IPR001650">
    <property type="entry name" value="Helicase_C-like"/>
</dbReference>
<dbReference type="GO" id="GO:0055087">
    <property type="term" value="C:Ski complex"/>
    <property type="evidence" value="ECO:0007669"/>
    <property type="project" value="TreeGrafter"/>
</dbReference>
<dbReference type="PIRSF" id="PIRSF005198">
    <property type="entry name" value="Antiviral_helicase_SKI2"/>
    <property type="match status" value="1"/>
</dbReference>
<dbReference type="Pfam" id="PF00271">
    <property type="entry name" value="Helicase_C"/>
    <property type="match status" value="1"/>
</dbReference>
<feature type="region of interest" description="Disordered" evidence="9">
    <location>
        <begin position="20"/>
        <end position="50"/>
    </location>
</feature>
<evidence type="ECO:0000256" key="7">
    <source>
        <dbReference type="ARBA" id="ARBA00022840"/>
    </source>
</evidence>
<keyword evidence="3" id="KW-0963">Cytoplasm</keyword>
<evidence type="ECO:0000259" key="11">
    <source>
        <dbReference type="PROSITE" id="PS51194"/>
    </source>
</evidence>
<dbReference type="GO" id="GO:0070478">
    <property type="term" value="P:nuclear-transcribed mRNA catabolic process, 3'-5' exonucleolytic nonsense-mediated decay"/>
    <property type="evidence" value="ECO:0007669"/>
    <property type="project" value="TreeGrafter"/>
</dbReference>
<dbReference type="PROSITE" id="PS51192">
    <property type="entry name" value="HELICASE_ATP_BIND_1"/>
    <property type="match status" value="1"/>
</dbReference>
<dbReference type="Pfam" id="PF17911">
    <property type="entry name" value="Ski2_N"/>
    <property type="match status" value="1"/>
</dbReference>
<dbReference type="Pfam" id="PF08148">
    <property type="entry name" value="DSHCT"/>
    <property type="match status" value="1"/>
</dbReference>
<reference evidence="12" key="1">
    <citation type="journal article" date="2023" name="IMA Fungus">
        <title>Comparative genomic study of the Penicillium genus elucidates a diverse pangenome and 15 lateral gene transfer events.</title>
        <authorList>
            <person name="Petersen C."/>
            <person name="Sorensen T."/>
            <person name="Nielsen M.R."/>
            <person name="Sondergaard T.E."/>
            <person name="Sorensen J.L."/>
            <person name="Fitzpatrick D.A."/>
            <person name="Frisvad J.C."/>
            <person name="Nielsen K.L."/>
        </authorList>
    </citation>
    <scope>NUCLEOTIDE SEQUENCE</scope>
    <source>
        <strain evidence="12">IBT 17514</strain>
    </source>
</reference>
<dbReference type="InterPro" id="IPR040801">
    <property type="entry name" value="Ski2_N"/>
</dbReference>
<dbReference type="SMART" id="SM00490">
    <property type="entry name" value="HELICc"/>
    <property type="match status" value="1"/>
</dbReference>
<feature type="domain" description="Helicase ATP-binding" evidence="10">
    <location>
        <begin position="331"/>
        <end position="489"/>
    </location>
</feature>
<evidence type="ECO:0000259" key="10">
    <source>
        <dbReference type="PROSITE" id="PS51192"/>
    </source>
</evidence>
<evidence type="ECO:0000256" key="1">
    <source>
        <dbReference type="ARBA" id="ARBA00004496"/>
    </source>
</evidence>
<evidence type="ECO:0000256" key="5">
    <source>
        <dbReference type="ARBA" id="ARBA00022801"/>
    </source>
</evidence>
<evidence type="ECO:0000256" key="9">
    <source>
        <dbReference type="SAM" id="MobiDB-lite"/>
    </source>
</evidence>
<dbReference type="InterPro" id="IPR014001">
    <property type="entry name" value="Helicase_ATP-bd"/>
</dbReference>
<dbReference type="CDD" id="cd18795">
    <property type="entry name" value="SF2_C_Ski2"/>
    <property type="match status" value="1"/>
</dbReference>
<dbReference type="Pfam" id="PF21408">
    <property type="entry name" value="MTR4-like_stalk"/>
    <property type="match status" value="1"/>
</dbReference>
<evidence type="ECO:0000256" key="8">
    <source>
        <dbReference type="ARBA" id="ARBA00022884"/>
    </source>
</evidence>
<evidence type="ECO:0000256" key="2">
    <source>
        <dbReference type="ARBA" id="ARBA00010140"/>
    </source>
</evidence>
<dbReference type="Pfam" id="PF13234">
    <property type="entry name" value="MTR4_beta-barrel"/>
    <property type="match status" value="1"/>
</dbReference>
<dbReference type="SMART" id="SM00487">
    <property type="entry name" value="DEXDc"/>
    <property type="match status" value="1"/>
</dbReference>
<dbReference type="InterPro" id="IPR025696">
    <property type="entry name" value="Beta-barrel_MTR4"/>
</dbReference>
<dbReference type="EMBL" id="JAQJAN010000002">
    <property type="protein sequence ID" value="KAJ5738893.1"/>
    <property type="molecule type" value="Genomic_DNA"/>
</dbReference>
<keyword evidence="5" id="KW-0378">Hydrolase</keyword>
<reference evidence="12" key="2">
    <citation type="submission" date="2023-01" db="EMBL/GenBank/DDBJ databases">
        <authorList>
            <person name="Petersen C."/>
        </authorList>
    </citation>
    <scope>NUCLEOTIDE SEQUENCE</scope>
    <source>
        <strain evidence="12">IBT 17514</strain>
    </source>
</reference>
<keyword evidence="7" id="KW-0067">ATP-binding</keyword>
<sequence>MDDSLAAVFEELNLRAQASDPAAFEAKLSEEESGSHEHKPRGTVPSKADALQNLESEFLTPPTTFSPKWLNKLQTRWSVNGVVEDPSQLFQLDQTQSRSETRFIREGLEGRVTDYKDVTITAERAHAKNSTSMRRQVASRADFVRGGTGSVPFAPGGLDQIEAIAEQELGPDWAGQSRPSKKKTGLDRIIEFGSAGGLLTTPPGFARGMNFDQKETKSDEEDRVQKMLEQESDKAEDEDQPAQSDEVATGAKADADESLVSDDKEEIDALLPVEYPSLEPHGAWAQLPKSDKKKWAHMVDVNKPMENFYDLVPSMARTWSFEPDTFQKQAIYHLENGDSVFVGAHTSAGKTVVAEYAIALAQKHMTKAIYTSPIKALSNQKYRDFKNDPNIHDVGILTGDVQINQEASCLIMTTEILRSMLYKGADLIRDVEYVIFDEVHYINNPERGVVWEEVIIMLPDTITMILLSATIPNTLEFSSWVGSIKKKNIYVISTPKRPVPLEHYLWTGKEKHLIVDRNKRFLESGWNAAHDIAGGKKSRFRRQEAQTGGGRSSQGGGQQGNSQRRGQQGEGRRGGQNGNGQSGGQNGNGQRGGRDQNGRGRGHGNVGRGGGAGGRPSAAQDQNVWVHLLGHLRANDLLPAVCFIFSRQRCETNAESLSNQDYTTAKQKSHIHMIFERSLDRLNPVDRALPQINRLREQVRRGIAVHHSGLLPIMKEVVEILFAEGLIKILFATETFAMGLNLPTRTVVFDCLRKSDGGPKRRDLYPGEYTQMAGRAGRRGLDDKGIVITLATGPDGAYDAGRLKTIMLGVPTRLESKFRLTYNMILNLLRVEALKVEEMIKRSFGENATMALRPDHEKSIVASEASLKSLIREPCATCDVDVSACYAASAEWERLTKKLFQEFLATPGGKRLFGLKKLIIYRKNGLRTAGVLVKEGPVTIEIPKAENPKETIQFTGLEVFEIGSIGNTQQIGDQMPFLPIFRPYFQPLQSTVGSMDLKMVKVPLDDLECITHTFVKFSESMLHLSDKNVATKFASNELVKYTKSWDSKVWDEDNWSRVLDFKTRELLDQRQAQVDIINACLCTSCPDFAKHFQLSGEEWKLKALIKDLNKQMSDESLKLLPDYEQRIRVLQELDFIDDEARVMLKGKVACEVNSADELVLTELILENVFADYEPEEIVALLSCFVFEDRTETVPTLTPRLEEGRKAILKIGERVNNCQALHGVAQKSEEHVDFSNPIRFALTEVVYEWAKGMPFSRIADLTDVMEGSLVRCISRLDETCREVKSAAKLIGDPSLHIKMERAQELIKRDVIFAASLYM</sequence>
<name>A0AAD6HW37_9EURO</name>
<dbReference type="SUPFAM" id="SSF52540">
    <property type="entry name" value="P-loop containing nucleoside triphosphate hydrolases"/>
    <property type="match status" value="1"/>
</dbReference>